<keyword evidence="4 7" id="KW-0645">Protease</keyword>
<comment type="subcellular location">
    <subcellularLocation>
        <location evidence="1 7">Cytoplasm</location>
    </subcellularLocation>
</comment>
<evidence type="ECO:0000313" key="9">
    <source>
        <dbReference type="EMBL" id="MBP2477470.1"/>
    </source>
</evidence>
<evidence type="ECO:0000256" key="6">
    <source>
        <dbReference type="ARBA" id="ARBA00022825"/>
    </source>
</evidence>
<dbReference type="GO" id="GO:0008233">
    <property type="term" value="F:peptidase activity"/>
    <property type="evidence" value="ECO:0007669"/>
    <property type="project" value="UniProtKB-KW"/>
</dbReference>
<sequence length="1030" mass="111165">MGGAGYLTSPSIAGDTVVFRSRDELWAVAATGGAARRVLAGAADGPVLSPDGSLVAYARGGEVHTVSVHSGEVRRLTWLGAASRVCGWAPDGRVLFASDSALPFAAPDYTHIHAVPVDGGEPEALPWGWAWDAAVDPEHGVLLGRHTWYDPVTAGFKGYRGGRKGQLWVADGAEGSGFRPLLDLPASLHSPHWAGGRVYFLSDHEGQGGLYSCAPDGSDLRGHTEPDEYYVRAARSDGTRTVYQQGGRLRLLDLRDGTVRPIRVELPAAPPQRVVVDLAQRLSDASPSPDGRRVVLETRGRVAVVGGPGGARHLGQANGVRYRRPRWLADGRRIAVVGDAPGEDRLELHDVDSGALLRRFDADLGRPAELVAAPAGELVALTNHRLELLVVHCGTGEVRRLDRARWETYTIGMNGGGITGLAWSPDGSWLAYSKPSSFAGRTIVLCEVATGRTVAATRPEFRDFSPAFDPSGRFLYFLSHRVFDPVRDNLMLFEMSFPRTVRPYLIPLRREEFSPFDGATLTPDAPFRVDGDGLADRVVAFPVPEDRYAQLVATTDGVLVLSRPLEGALSEYSAPALREILGGTVSPKATVWHADLAGGFRALGEHVSSVQVSGDGGTTLVRAGNRVGLVATGKPFTGEDWLDLSAELTIDLRAERRQMLDETWRFMREHFWTADLAGVAWESMRERYQPLLELVHTASEFTDLLRELQSEARTSHARVSPVPADGGGPDVGLLGADLRLDTEAGGYRLLGLPRGDSWDTTAAGPLTAPGLNLAPGDLLSEVDGHPAGPPLGALLEGKAGQRVQLTVDRDGQRRTVWVRPLADERALRYREWVRANRRSVHEATGGRIGYIHVPENFGRGFAEFHRAWLTESEKDGLVVDLRFDLGGGIGHLLLEKLARPAYGEFQVRWGEPVRYPFDTLFGSCVFLVNEETGSNAEIMGNSVRVAGLGPLVGKRTWGGVVGNRPRCVLADGTLAMQPEDAFHAPGIGPALENDGVRPDVEVEIPPGAPGDPQLTEAIRLALAQLAPEED</sequence>
<dbReference type="Pfam" id="PF14684">
    <property type="entry name" value="Tricorn_C1"/>
    <property type="match status" value="1"/>
</dbReference>
<dbReference type="Proteomes" id="UP001519363">
    <property type="component" value="Unassembled WGS sequence"/>
</dbReference>
<dbReference type="SUPFAM" id="SSF69304">
    <property type="entry name" value="Tricorn protease N-terminal domain"/>
    <property type="match status" value="1"/>
</dbReference>
<evidence type="ECO:0000313" key="10">
    <source>
        <dbReference type="Proteomes" id="UP001519363"/>
    </source>
</evidence>
<organism evidence="9 10">
    <name type="scientific">Crossiella equi</name>
    <dbReference type="NCBI Taxonomy" id="130796"/>
    <lineage>
        <taxon>Bacteria</taxon>
        <taxon>Bacillati</taxon>
        <taxon>Actinomycetota</taxon>
        <taxon>Actinomycetes</taxon>
        <taxon>Pseudonocardiales</taxon>
        <taxon>Pseudonocardiaceae</taxon>
        <taxon>Crossiella</taxon>
    </lineage>
</organism>
<dbReference type="EMBL" id="JAGIOO010000001">
    <property type="protein sequence ID" value="MBP2477470.1"/>
    <property type="molecule type" value="Genomic_DNA"/>
</dbReference>
<dbReference type="InterPro" id="IPR012393">
    <property type="entry name" value="Tricorn_protease"/>
</dbReference>
<dbReference type="Pfam" id="PF26550">
    <property type="entry name" value="Tricorn_2nd"/>
    <property type="match status" value="1"/>
</dbReference>
<dbReference type="Gene3D" id="2.130.10.10">
    <property type="entry name" value="YVTN repeat-like/Quinoprotein amine dehydrogenase"/>
    <property type="match status" value="1"/>
</dbReference>
<dbReference type="PANTHER" id="PTHR43253:SF1">
    <property type="entry name" value="TRICORN PROTEASE HOMOLOG 2-RELATED"/>
    <property type="match status" value="1"/>
</dbReference>
<dbReference type="CDD" id="cd07562">
    <property type="entry name" value="Peptidase_S41_TRI"/>
    <property type="match status" value="1"/>
</dbReference>
<reference evidence="9 10" key="1">
    <citation type="submission" date="2021-03" db="EMBL/GenBank/DDBJ databases">
        <title>Sequencing the genomes of 1000 actinobacteria strains.</title>
        <authorList>
            <person name="Klenk H.-P."/>
        </authorList>
    </citation>
    <scope>NUCLEOTIDE SEQUENCE [LARGE SCALE GENOMIC DNA]</scope>
    <source>
        <strain evidence="9 10">DSM 44580</strain>
    </source>
</reference>
<keyword evidence="3 7" id="KW-0963">Cytoplasm</keyword>
<dbReference type="Gene3D" id="3.90.226.10">
    <property type="entry name" value="2-enoyl-CoA Hydratase, Chain A, domain 1"/>
    <property type="match status" value="1"/>
</dbReference>
<dbReference type="GO" id="GO:0006508">
    <property type="term" value="P:proteolysis"/>
    <property type="evidence" value="ECO:0007669"/>
    <property type="project" value="UniProtKB-KW"/>
</dbReference>
<comment type="function">
    <text evidence="7">Degrades oligopeptides.</text>
</comment>
<keyword evidence="5 7" id="KW-0378">Hydrolase</keyword>
<dbReference type="InterPro" id="IPR005151">
    <property type="entry name" value="Tail-specific_protease"/>
</dbReference>
<dbReference type="Pfam" id="PF26549">
    <property type="entry name" value="Tricorn_N"/>
    <property type="match status" value="1"/>
</dbReference>
<comment type="similarity">
    <text evidence="2 7">Belongs to the peptidase S41B family.</text>
</comment>
<evidence type="ECO:0000256" key="5">
    <source>
        <dbReference type="ARBA" id="ARBA00022801"/>
    </source>
</evidence>
<dbReference type="InterPro" id="IPR036034">
    <property type="entry name" value="PDZ_sf"/>
</dbReference>
<dbReference type="SMART" id="SM00245">
    <property type="entry name" value="TSPc"/>
    <property type="match status" value="1"/>
</dbReference>
<gene>
    <name evidence="9" type="ORF">JOF53_006342</name>
</gene>
<dbReference type="Gene3D" id="2.120.10.60">
    <property type="entry name" value="Tricorn protease N-terminal domain"/>
    <property type="match status" value="1"/>
</dbReference>
<keyword evidence="10" id="KW-1185">Reference proteome</keyword>
<dbReference type="Gene3D" id="3.30.750.44">
    <property type="match status" value="1"/>
</dbReference>
<keyword evidence="6 7" id="KW-0720">Serine protease</keyword>
<dbReference type="PIRSF" id="PIRSF036421">
    <property type="entry name" value="Tricorn_protease"/>
    <property type="match status" value="1"/>
</dbReference>
<evidence type="ECO:0000256" key="7">
    <source>
        <dbReference type="PIRNR" id="PIRNR036421"/>
    </source>
</evidence>
<protein>
    <recommendedName>
        <fullName evidence="7">Tricorn protease homolog</fullName>
        <ecNumber evidence="7">3.4.21.-</ecNumber>
    </recommendedName>
</protein>
<comment type="caution">
    <text evidence="9">The sequence shown here is derived from an EMBL/GenBank/DDBJ whole genome shotgun (WGS) entry which is preliminary data.</text>
</comment>
<evidence type="ECO:0000256" key="3">
    <source>
        <dbReference type="ARBA" id="ARBA00022490"/>
    </source>
</evidence>
<accession>A0ABS5ALM4</accession>
<dbReference type="InterPro" id="IPR029414">
    <property type="entry name" value="Tricorn_PDZ"/>
</dbReference>
<dbReference type="RefSeq" id="WP_209707424.1">
    <property type="nucleotide sequence ID" value="NZ_JAGIOO010000001.1"/>
</dbReference>
<dbReference type="PANTHER" id="PTHR43253">
    <property type="entry name" value="TRICORN PROTEASE HOMOLOG 2-RELATED"/>
    <property type="match status" value="1"/>
</dbReference>
<dbReference type="SUPFAM" id="SSF69322">
    <property type="entry name" value="Tricorn protease domain 2"/>
    <property type="match status" value="1"/>
</dbReference>
<evidence type="ECO:0000256" key="4">
    <source>
        <dbReference type="ARBA" id="ARBA00022670"/>
    </source>
</evidence>
<dbReference type="Pfam" id="PF03572">
    <property type="entry name" value="Peptidase_S41"/>
    <property type="match status" value="1"/>
</dbReference>
<dbReference type="InterPro" id="IPR015943">
    <property type="entry name" value="WD40/YVTN_repeat-like_dom_sf"/>
</dbReference>
<feature type="domain" description="Tail specific protease" evidence="8">
    <location>
        <begin position="811"/>
        <end position="1003"/>
    </location>
</feature>
<dbReference type="EC" id="3.4.21.-" evidence="7"/>
<name>A0ABS5ALM4_9PSEU</name>
<dbReference type="Gene3D" id="2.30.42.10">
    <property type="match status" value="1"/>
</dbReference>
<evidence type="ECO:0000256" key="2">
    <source>
        <dbReference type="ARBA" id="ARBA00008524"/>
    </source>
</evidence>
<dbReference type="InterPro" id="IPR028204">
    <property type="entry name" value="Tricorn_C1"/>
</dbReference>
<dbReference type="InterPro" id="IPR029045">
    <property type="entry name" value="ClpP/crotonase-like_dom_sf"/>
</dbReference>
<dbReference type="SUPFAM" id="SSF52096">
    <property type="entry name" value="ClpP/crotonase"/>
    <property type="match status" value="1"/>
</dbReference>
<evidence type="ECO:0000256" key="1">
    <source>
        <dbReference type="ARBA" id="ARBA00004496"/>
    </source>
</evidence>
<dbReference type="Pfam" id="PF14685">
    <property type="entry name" value="PDZ_Tricorn"/>
    <property type="match status" value="1"/>
</dbReference>
<proteinExistence type="inferred from homology"/>
<dbReference type="SUPFAM" id="SSF50156">
    <property type="entry name" value="PDZ domain-like"/>
    <property type="match status" value="1"/>
</dbReference>
<evidence type="ECO:0000259" key="8">
    <source>
        <dbReference type="SMART" id="SM00245"/>
    </source>
</evidence>